<gene>
    <name evidence="2" type="ORF">SAMN05660841_00307</name>
</gene>
<protein>
    <submittedName>
        <fullName evidence="2">Right handed beta helix region</fullName>
    </submittedName>
</protein>
<dbReference type="SUPFAM" id="SSF50156">
    <property type="entry name" value="PDZ domain-like"/>
    <property type="match status" value="1"/>
</dbReference>
<dbReference type="EMBL" id="FUZF01000001">
    <property type="protein sequence ID" value="SKB40152.1"/>
    <property type="molecule type" value="Genomic_DNA"/>
</dbReference>
<dbReference type="OrthoDB" id="9808066at2"/>
<sequence>MYYNLTTIIRFTLFILLGYCHMSTPVLAQQSTTSKKIYISLSGSDRNPGTRTKPYASPQAGLDAASKLNKEGFKGQIELILMPGKYYLDKPIQIDPSLSGTAASPFTIRAHIAQDVTLSGAKLLKLHWEKTENGLWKATVPKQLSFQELFADGNRLVRARYPNFDAHTAPFNGYAADAISPERTSAWKDPKGAIVHALHVGRWGGFHYRVLSKDANGKLTLEGGSQNNRPSKMHDTYRYVENVFEELDSDLEWYLDESAATLYYRPKAGKDPNQQIFEAPILENIITITGTESKPVHDINIEGIRYIHTAPTFMKTAEPLLRSDWTIYRQGAIKLEGAVRCTISNSDFSDLGGNAVFISNYNRAVVIRDNLIERIGAGAINFVGGADAVRSPSFRYENFVAEQDMDTIRGPKTNNYPTQCEASGNLIRHIGLIEKQVAGVQIAMASAIRVYHNTIYQVPRAGINIGDGTWGGHDIAFNDVFHTVLETSDHGAFNSWGRDRFWHPNRGQMDALVAKHPEWILLDAVETTLIHDNRFQCDHGWDIDLDDGSSNYRIFNNLCLSGGLKLREGFYRTVYNNIMINNGFHPHVWFKDSHDTFRHNIVMQPHQDIQVKYWGDTVDYNFYTLQKDLEKDQAKGIEKHAVVVEDIQFKNASVGDFSLDGTKLNGYTDFDMSHFGVNAQRLRVLADQPEIPKITLGKKNKESEQFDWKEGRFKSVETLGEQSAAGLPTIAGVLVVKLAESSILYKGGLRIGDVIVGCQDEAIQAIKDFQTITKRDEYHAQITIDFYRNQVKQTLVIKK</sequence>
<dbReference type="InterPro" id="IPR036034">
    <property type="entry name" value="PDZ_sf"/>
</dbReference>
<name>A0A1T5AYT7_9SPHI</name>
<feature type="chain" id="PRO_5012165321" evidence="1">
    <location>
        <begin position="29"/>
        <end position="799"/>
    </location>
</feature>
<dbReference type="AlphaFoldDB" id="A0A1T5AYT7"/>
<dbReference type="SMART" id="SM00710">
    <property type="entry name" value="PbH1"/>
    <property type="match status" value="3"/>
</dbReference>
<dbReference type="InterPro" id="IPR011050">
    <property type="entry name" value="Pectin_lyase_fold/virulence"/>
</dbReference>
<keyword evidence="1" id="KW-0732">Signal</keyword>
<evidence type="ECO:0000313" key="2">
    <source>
        <dbReference type="EMBL" id="SKB40152.1"/>
    </source>
</evidence>
<feature type="signal peptide" evidence="1">
    <location>
        <begin position="1"/>
        <end position="28"/>
    </location>
</feature>
<evidence type="ECO:0000256" key="1">
    <source>
        <dbReference type="SAM" id="SignalP"/>
    </source>
</evidence>
<dbReference type="Gene3D" id="2.30.42.10">
    <property type="match status" value="1"/>
</dbReference>
<dbReference type="PANTHER" id="PTHR36453:SF1">
    <property type="entry name" value="RIGHT HANDED BETA HELIX DOMAIN-CONTAINING PROTEIN"/>
    <property type="match status" value="1"/>
</dbReference>
<evidence type="ECO:0000313" key="3">
    <source>
        <dbReference type="Proteomes" id="UP000190150"/>
    </source>
</evidence>
<organism evidence="2 3">
    <name type="scientific">Sphingobacterium nematocida</name>
    <dbReference type="NCBI Taxonomy" id="1513896"/>
    <lineage>
        <taxon>Bacteria</taxon>
        <taxon>Pseudomonadati</taxon>
        <taxon>Bacteroidota</taxon>
        <taxon>Sphingobacteriia</taxon>
        <taxon>Sphingobacteriales</taxon>
        <taxon>Sphingobacteriaceae</taxon>
        <taxon>Sphingobacterium</taxon>
    </lineage>
</organism>
<dbReference type="Proteomes" id="UP000190150">
    <property type="component" value="Unassembled WGS sequence"/>
</dbReference>
<dbReference type="InterPro" id="IPR012334">
    <property type="entry name" value="Pectin_lyas_fold"/>
</dbReference>
<dbReference type="STRING" id="1513896.SAMN05660841_00307"/>
<dbReference type="PANTHER" id="PTHR36453">
    <property type="entry name" value="SECRETED PROTEIN-RELATED"/>
    <property type="match status" value="1"/>
</dbReference>
<reference evidence="3" key="1">
    <citation type="submission" date="2017-02" db="EMBL/GenBank/DDBJ databases">
        <authorList>
            <person name="Varghese N."/>
            <person name="Submissions S."/>
        </authorList>
    </citation>
    <scope>NUCLEOTIDE SEQUENCE [LARGE SCALE GENOMIC DNA]</scope>
    <source>
        <strain evidence="3">DSM 24091</strain>
    </source>
</reference>
<proteinExistence type="predicted"/>
<keyword evidence="3" id="KW-1185">Reference proteome</keyword>
<dbReference type="Gene3D" id="2.160.20.10">
    <property type="entry name" value="Single-stranded right-handed beta-helix, Pectin lyase-like"/>
    <property type="match status" value="2"/>
</dbReference>
<dbReference type="SUPFAM" id="SSF51126">
    <property type="entry name" value="Pectin lyase-like"/>
    <property type="match status" value="1"/>
</dbReference>
<accession>A0A1T5AYT7</accession>
<dbReference type="InterPro" id="IPR006626">
    <property type="entry name" value="PbH1"/>
</dbReference>